<dbReference type="InterPro" id="IPR000531">
    <property type="entry name" value="Beta-barrel_TonB"/>
</dbReference>
<name>A0A4R3UJN9_ROSSA</name>
<dbReference type="InterPro" id="IPR039426">
    <property type="entry name" value="TonB-dep_rcpt-like"/>
</dbReference>
<evidence type="ECO:0000256" key="9">
    <source>
        <dbReference type="ARBA" id="ARBA00023065"/>
    </source>
</evidence>
<dbReference type="InterPro" id="IPR037066">
    <property type="entry name" value="Plug_dom_sf"/>
</dbReference>
<dbReference type="AlphaFoldDB" id="A0A4R3UJN9"/>
<keyword evidence="3 14" id="KW-0813">Transport</keyword>
<evidence type="ECO:0000256" key="16">
    <source>
        <dbReference type="SAM" id="SignalP"/>
    </source>
</evidence>
<dbReference type="CDD" id="cd01347">
    <property type="entry name" value="ligand_gated_channel"/>
    <property type="match status" value="1"/>
</dbReference>
<dbReference type="SUPFAM" id="SSF56935">
    <property type="entry name" value="Porins"/>
    <property type="match status" value="1"/>
</dbReference>
<dbReference type="PROSITE" id="PS51318">
    <property type="entry name" value="TAT"/>
    <property type="match status" value="1"/>
</dbReference>
<gene>
    <name evidence="19" type="ORF">EV671_103620</name>
</gene>
<evidence type="ECO:0000256" key="13">
    <source>
        <dbReference type="ARBA" id="ARBA00023237"/>
    </source>
</evidence>
<keyword evidence="12 19" id="KW-0675">Receptor</keyword>
<dbReference type="RefSeq" id="WP_132575694.1">
    <property type="nucleotide sequence ID" value="NZ_CBCSGL010000075.1"/>
</dbReference>
<comment type="caution">
    <text evidence="19">The sequence shown here is derived from an EMBL/GenBank/DDBJ whole genome shotgun (WGS) entry which is preliminary data.</text>
</comment>
<dbReference type="PROSITE" id="PS52016">
    <property type="entry name" value="TONB_DEPENDENT_REC_3"/>
    <property type="match status" value="1"/>
</dbReference>
<sequence>MNTRFAQQARRTALALAAATAASAHATPAVLEPVVVTATRTETSPYDLPASVDRIDGDALRAGKPQVNISEGLGAVPGLLARDRQNYAQDVQISVRGFGARANFGIRGVRVYVDDIPATLPDGQGQITNVELGTVGRVEVLRGPFSALYGNSSGGVISIYSETPSGPPRVDAGVAFGSDGLRRVAASASGKTGGFAYTLGASRFETDGYRQHSQAERRLGNARLNWKLGSDTQLTLIANSVELPEAQDPLGLSRAQWQADPRGVDPSAISFNTRKTMKQDQGGLVLEHGIDAQNSLRLMVYRGHRTTAQLQSIPVATQANPLHPGGVIDLARDYEGADLRWRWKGSTASLVAGIAADELREHRLGYQNFIGTTLGAALGVQGALRRNETNDVSSADPYLQAQWQPTPAWLLSAGVRRASVGFNSRDAYITKTNPDDSGSAHYAATLPVLGASYAFSEALHAYASAGRGFETPTLNELAYRPSGATGLNFGLQASLSHSVEAGLKARPWAGAELTLALFETGTEHEIVTQTNLAGRATYQNAGATRRRGLEASGAFQLGATLQAQLAATWLDAVYRDGFLTCTATPCATANQAVAAGNHIPGIAKTALYGALTWLPSGGWRVGLEGRALSKVYVNDLNSDAAPGYATLASYAGYQLSLGAWDFGALLRVDNLANRRYAGSVIVNDGNGRFFEPAPGRSWLASANASYRF</sequence>
<keyword evidence="10 15" id="KW-0798">TonB box</keyword>
<dbReference type="Gene3D" id="2.40.170.20">
    <property type="entry name" value="TonB-dependent receptor, beta-barrel domain"/>
    <property type="match status" value="1"/>
</dbReference>
<protein>
    <submittedName>
        <fullName evidence="19">Iron complex outermembrane receptor protein</fullName>
    </submittedName>
</protein>
<keyword evidence="8" id="KW-0408">Iron</keyword>
<evidence type="ECO:0000256" key="8">
    <source>
        <dbReference type="ARBA" id="ARBA00023004"/>
    </source>
</evidence>
<dbReference type="Pfam" id="PF07715">
    <property type="entry name" value="Plug"/>
    <property type="match status" value="1"/>
</dbReference>
<dbReference type="GO" id="GO:0015344">
    <property type="term" value="F:siderophore uptake transmembrane transporter activity"/>
    <property type="evidence" value="ECO:0007669"/>
    <property type="project" value="TreeGrafter"/>
</dbReference>
<keyword evidence="20" id="KW-1185">Reference proteome</keyword>
<keyword evidence="11 14" id="KW-0472">Membrane</keyword>
<dbReference type="OrthoDB" id="9760620at2"/>
<evidence type="ECO:0000259" key="17">
    <source>
        <dbReference type="Pfam" id="PF00593"/>
    </source>
</evidence>
<organism evidence="19 20">
    <name type="scientific">Roseateles saccharophilus</name>
    <name type="common">Pseudomonas saccharophila</name>
    <dbReference type="NCBI Taxonomy" id="304"/>
    <lineage>
        <taxon>Bacteria</taxon>
        <taxon>Pseudomonadati</taxon>
        <taxon>Pseudomonadota</taxon>
        <taxon>Betaproteobacteria</taxon>
        <taxon>Burkholderiales</taxon>
        <taxon>Sphaerotilaceae</taxon>
        <taxon>Roseateles</taxon>
    </lineage>
</organism>
<accession>A0A4R3UJN9</accession>
<evidence type="ECO:0000256" key="11">
    <source>
        <dbReference type="ARBA" id="ARBA00023136"/>
    </source>
</evidence>
<feature type="chain" id="PRO_5020635737" evidence="16">
    <location>
        <begin position="27"/>
        <end position="708"/>
    </location>
</feature>
<feature type="domain" description="TonB-dependent receptor-like beta-barrel" evidence="17">
    <location>
        <begin position="240"/>
        <end position="671"/>
    </location>
</feature>
<evidence type="ECO:0000256" key="15">
    <source>
        <dbReference type="RuleBase" id="RU003357"/>
    </source>
</evidence>
<reference evidence="19 20" key="1">
    <citation type="submission" date="2019-03" db="EMBL/GenBank/DDBJ databases">
        <title>Genomic Encyclopedia of Type Strains, Phase IV (KMG-IV): sequencing the most valuable type-strain genomes for metagenomic binning, comparative biology and taxonomic classification.</title>
        <authorList>
            <person name="Goeker M."/>
        </authorList>
    </citation>
    <scope>NUCLEOTIDE SEQUENCE [LARGE SCALE GENOMIC DNA]</scope>
    <source>
        <strain evidence="19 20">DSM 654</strain>
    </source>
</reference>
<keyword evidence="13 14" id="KW-0998">Cell outer membrane</keyword>
<comment type="subcellular location">
    <subcellularLocation>
        <location evidence="1 14">Cell outer membrane</location>
        <topology evidence="1 14">Multi-pass membrane protein</topology>
    </subcellularLocation>
</comment>
<dbReference type="Proteomes" id="UP000295110">
    <property type="component" value="Unassembled WGS sequence"/>
</dbReference>
<evidence type="ECO:0000259" key="18">
    <source>
        <dbReference type="Pfam" id="PF07715"/>
    </source>
</evidence>
<keyword evidence="7 16" id="KW-0732">Signal</keyword>
<dbReference type="EMBL" id="SMBU01000036">
    <property type="protein sequence ID" value="TCU88989.1"/>
    <property type="molecule type" value="Genomic_DNA"/>
</dbReference>
<evidence type="ECO:0000256" key="6">
    <source>
        <dbReference type="ARBA" id="ARBA00022692"/>
    </source>
</evidence>
<dbReference type="Pfam" id="PF00593">
    <property type="entry name" value="TonB_dep_Rec_b-barrel"/>
    <property type="match status" value="1"/>
</dbReference>
<evidence type="ECO:0000256" key="4">
    <source>
        <dbReference type="ARBA" id="ARBA00022452"/>
    </source>
</evidence>
<dbReference type="PANTHER" id="PTHR32552:SF68">
    <property type="entry name" value="FERRICHROME OUTER MEMBRANE TRANSPORTER_PHAGE RECEPTOR"/>
    <property type="match status" value="1"/>
</dbReference>
<evidence type="ECO:0000256" key="5">
    <source>
        <dbReference type="ARBA" id="ARBA00022496"/>
    </source>
</evidence>
<evidence type="ECO:0000256" key="3">
    <source>
        <dbReference type="ARBA" id="ARBA00022448"/>
    </source>
</evidence>
<dbReference type="InterPro" id="IPR036942">
    <property type="entry name" value="Beta-barrel_TonB_sf"/>
</dbReference>
<comment type="similarity">
    <text evidence="2 14 15">Belongs to the TonB-dependent receptor family.</text>
</comment>
<dbReference type="InterPro" id="IPR006311">
    <property type="entry name" value="TAT_signal"/>
</dbReference>
<keyword evidence="9" id="KW-0406">Ion transport</keyword>
<evidence type="ECO:0000256" key="12">
    <source>
        <dbReference type="ARBA" id="ARBA00023170"/>
    </source>
</evidence>
<feature type="signal peptide" evidence="16">
    <location>
        <begin position="1"/>
        <end position="26"/>
    </location>
</feature>
<dbReference type="GO" id="GO:0009279">
    <property type="term" value="C:cell outer membrane"/>
    <property type="evidence" value="ECO:0007669"/>
    <property type="project" value="UniProtKB-SubCell"/>
</dbReference>
<evidence type="ECO:0000256" key="10">
    <source>
        <dbReference type="ARBA" id="ARBA00023077"/>
    </source>
</evidence>
<evidence type="ECO:0000313" key="19">
    <source>
        <dbReference type="EMBL" id="TCU88989.1"/>
    </source>
</evidence>
<keyword evidence="4 14" id="KW-1134">Transmembrane beta strand</keyword>
<proteinExistence type="inferred from homology"/>
<evidence type="ECO:0000256" key="7">
    <source>
        <dbReference type="ARBA" id="ARBA00022729"/>
    </source>
</evidence>
<dbReference type="PANTHER" id="PTHR32552">
    <property type="entry name" value="FERRICHROME IRON RECEPTOR-RELATED"/>
    <property type="match status" value="1"/>
</dbReference>
<feature type="domain" description="TonB-dependent receptor plug" evidence="18">
    <location>
        <begin position="46"/>
        <end position="156"/>
    </location>
</feature>
<evidence type="ECO:0000256" key="1">
    <source>
        <dbReference type="ARBA" id="ARBA00004571"/>
    </source>
</evidence>
<evidence type="ECO:0000313" key="20">
    <source>
        <dbReference type="Proteomes" id="UP000295110"/>
    </source>
</evidence>
<keyword evidence="5" id="KW-0410">Iron transport</keyword>
<keyword evidence="6 14" id="KW-0812">Transmembrane</keyword>
<dbReference type="Gene3D" id="2.170.130.10">
    <property type="entry name" value="TonB-dependent receptor, plug domain"/>
    <property type="match status" value="1"/>
</dbReference>
<evidence type="ECO:0000256" key="2">
    <source>
        <dbReference type="ARBA" id="ARBA00009810"/>
    </source>
</evidence>
<evidence type="ECO:0000256" key="14">
    <source>
        <dbReference type="PROSITE-ProRule" id="PRU01360"/>
    </source>
</evidence>
<dbReference type="InterPro" id="IPR012910">
    <property type="entry name" value="Plug_dom"/>
</dbReference>